<dbReference type="SUPFAM" id="SSF55073">
    <property type="entry name" value="Nucleotide cyclase"/>
    <property type="match status" value="1"/>
</dbReference>
<dbReference type="Gene3D" id="3.30.70.270">
    <property type="match status" value="1"/>
</dbReference>
<feature type="transmembrane region" description="Helical" evidence="1">
    <location>
        <begin position="142"/>
        <end position="166"/>
    </location>
</feature>
<dbReference type="GO" id="GO:0052621">
    <property type="term" value="F:diguanylate cyclase activity"/>
    <property type="evidence" value="ECO:0007669"/>
    <property type="project" value="UniProtKB-EC"/>
</dbReference>
<dbReference type="Pfam" id="PF00990">
    <property type="entry name" value="GGDEF"/>
    <property type="match status" value="1"/>
</dbReference>
<proteinExistence type="predicted"/>
<organism evidence="3 4">
    <name type="scientific">Thalassobacillus hwangdonensis</name>
    <dbReference type="NCBI Taxonomy" id="546108"/>
    <lineage>
        <taxon>Bacteria</taxon>
        <taxon>Bacillati</taxon>
        <taxon>Bacillota</taxon>
        <taxon>Bacilli</taxon>
        <taxon>Bacillales</taxon>
        <taxon>Bacillaceae</taxon>
        <taxon>Thalassobacillus</taxon>
    </lineage>
</organism>
<dbReference type="CDD" id="cd01949">
    <property type="entry name" value="GGDEF"/>
    <property type="match status" value="1"/>
</dbReference>
<dbReference type="PROSITE" id="PS50887">
    <property type="entry name" value="GGDEF"/>
    <property type="match status" value="1"/>
</dbReference>
<sequence length="576" mass="66046">MVSDKKKKGIWLTWLLFYPVSIYFLYQQFPPNIQGLELDIFFFAILICAIAFFPVIVGGEPIFFIHGISFAVFIYFGLFVELVLTQLAVIFLLLRLRIPKQDYHRIPLNFMLFLITSCTAAIVYELLGGNHGANAVSNVYDIIPIVSYVATLIIVNQVLIVFLRLIMIGKIGIIFDKAFLWESITTTMFLPFGFVLYMLYTEVGGLGIFLVGTPFIFISVMLSMYHSSQQVNHYLKDTGDIGHQLTERMDVDQVVDLFIERLGDLLPLHYAYIYEVVDDEKIQLIRFFDKNNNMEFPKIELSRGESLSGEVWRQKEGFHFHSRKQWLDLDSKVTPEDGESVLSVPIMRSDEFVGVITVISNEKYAFQNYQYMILDILANYLSVALDNARNYEETKKRSERCPLTNLYNYRYFEDQLEKTFKEMEVQSEPLSLILLDIDHFKQVNDTYGHQSGNEILCELADRLSVAIGDLGTVARYGGEEFVIMLPYVDMEKCSVIAEEIRKAVATVPFVSHEHILEEAGPVYVSITASIGTATYPNHCEEHQELIRHADRAMYVGAKQKGRNKVASYEKVNVAVE</sequence>
<feature type="transmembrane region" description="Helical" evidence="1">
    <location>
        <begin position="6"/>
        <end position="26"/>
    </location>
</feature>
<evidence type="ECO:0000313" key="3">
    <source>
        <dbReference type="EMBL" id="MFD1018925.1"/>
    </source>
</evidence>
<dbReference type="InterPro" id="IPR000160">
    <property type="entry name" value="GGDEF_dom"/>
</dbReference>
<dbReference type="SMART" id="SM00065">
    <property type="entry name" value="GAF"/>
    <property type="match status" value="1"/>
</dbReference>
<feature type="transmembrane region" description="Helical" evidence="1">
    <location>
        <begin position="206"/>
        <end position="225"/>
    </location>
</feature>
<comment type="caution">
    <text evidence="3">The sequence shown here is derived from an EMBL/GenBank/DDBJ whole genome shotgun (WGS) entry which is preliminary data.</text>
</comment>
<keyword evidence="3" id="KW-0808">Transferase</keyword>
<dbReference type="InterPro" id="IPR029787">
    <property type="entry name" value="Nucleotide_cyclase"/>
</dbReference>
<feature type="transmembrane region" description="Helical" evidence="1">
    <location>
        <begin position="106"/>
        <end position="127"/>
    </location>
</feature>
<dbReference type="SMART" id="SM00267">
    <property type="entry name" value="GGDEF"/>
    <property type="match status" value="1"/>
</dbReference>
<keyword evidence="1" id="KW-1133">Transmembrane helix</keyword>
<accession>A0ABW3L152</accession>
<feature type="transmembrane region" description="Helical" evidence="1">
    <location>
        <begin position="63"/>
        <end position="94"/>
    </location>
</feature>
<keyword evidence="4" id="KW-1185">Reference proteome</keyword>
<keyword evidence="3" id="KW-0548">Nucleotidyltransferase</keyword>
<dbReference type="Gene3D" id="3.30.450.40">
    <property type="match status" value="1"/>
</dbReference>
<feature type="transmembrane region" description="Helical" evidence="1">
    <location>
        <begin position="38"/>
        <end position="57"/>
    </location>
</feature>
<dbReference type="SUPFAM" id="SSF55781">
    <property type="entry name" value="GAF domain-like"/>
    <property type="match status" value="1"/>
</dbReference>
<evidence type="ECO:0000256" key="1">
    <source>
        <dbReference type="SAM" id="Phobius"/>
    </source>
</evidence>
<dbReference type="PANTHER" id="PTHR45138">
    <property type="entry name" value="REGULATORY COMPONENTS OF SENSORY TRANSDUCTION SYSTEM"/>
    <property type="match status" value="1"/>
</dbReference>
<evidence type="ECO:0000313" key="4">
    <source>
        <dbReference type="Proteomes" id="UP001596990"/>
    </source>
</evidence>
<feature type="transmembrane region" description="Helical" evidence="1">
    <location>
        <begin position="178"/>
        <end position="200"/>
    </location>
</feature>
<dbReference type="RefSeq" id="WP_386058379.1">
    <property type="nucleotide sequence ID" value="NZ_JBHTKL010000001.1"/>
</dbReference>
<keyword evidence="1" id="KW-0812">Transmembrane</keyword>
<dbReference type="Pfam" id="PF13185">
    <property type="entry name" value="GAF_2"/>
    <property type="match status" value="1"/>
</dbReference>
<name>A0ABW3L152_9BACI</name>
<dbReference type="Proteomes" id="UP001596990">
    <property type="component" value="Unassembled WGS sequence"/>
</dbReference>
<reference evidence="4" key="1">
    <citation type="journal article" date="2019" name="Int. J. Syst. Evol. Microbiol.">
        <title>The Global Catalogue of Microorganisms (GCM) 10K type strain sequencing project: providing services to taxonomists for standard genome sequencing and annotation.</title>
        <authorList>
            <consortium name="The Broad Institute Genomics Platform"/>
            <consortium name="The Broad Institute Genome Sequencing Center for Infectious Disease"/>
            <person name="Wu L."/>
            <person name="Ma J."/>
        </authorList>
    </citation>
    <scope>NUCLEOTIDE SEQUENCE [LARGE SCALE GENOMIC DNA]</scope>
    <source>
        <strain evidence="4">CCUG 56607</strain>
    </source>
</reference>
<dbReference type="EMBL" id="JBHTKL010000001">
    <property type="protein sequence ID" value="MFD1018925.1"/>
    <property type="molecule type" value="Genomic_DNA"/>
</dbReference>
<dbReference type="InterPro" id="IPR029016">
    <property type="entry name" value="GAF-like_dom_sf"/>
</dbReference>
<dbReference type="PANTHER" id="PTHR45138:SF9">
    <property type="entry name" value="DIGUANYLATE CYCLASE DGCM-RELATED"/>
    <property type="match status" value="1"/>
</dbReference>
<evidence type="ECO:0000259" key="2">
    <source>
        <dbReference type="PROSITE" id="PS50887"/>
    </source>
</evidence>
<dbReference type="NCBIfam" id="TIGR00254">
    <property type="entry name" value="GGDEF"/>
    <property type="match status" value="1"/>
</dbReference>
<feature type="domain" description="GGDEF" evidence="2">
    <location>
        <begin position="428"/>
        <end position="570"/>
    </location>
</feature>
<gene>
    <name evidence="3" type="ORF">ACFQ2J_06905</name>
</gene>
<dbReference type="InterPro" id="IPR050469">
    <property type="entry name" value="Diguanylate_Cyclase"/>
</dbReference>
<dbReference type="EC" id="2.7.7.65" evidence="3"/>
<protein>
    <submittedName>
        <fullName evidence="3">Sensor domain-containing diguanylate cyclase</fullName>
        <ecNumber evidence="3">2.7.7.65</ecNumber>
    </submittedName>
</protein>
<dbReference type="InterPro" id="IPR043128">
    <property type="entry name" value="Rev_trsase/Diguanyl_cyclase"/>
</dbReference>
<keyword evidence="1" id="KW-0472">Membrane</keyword>
<dbReference type="InterPro" id="IPR003018">
    <property type="entry name" value="GAF"/>
</dbReference>